<protein>
    <recommendedName>
        <fullName evidence="3">BSD domain-containing protein</fullName>
    </recommendedName>
</protein>
<evidence type="ECO:0000313" key="2">
    <source>
        <dbReference type="EMBL" id="CAD9946931.1"/>
    </source>
</evidence>
<dbReference type="EMBL" id="HBHT01005303">
    <property type="protein sequence ID" value="CAD9946931.1"/>
    <property type="molecule type" value="Transcribed_RNA"/>
</dbReference>
<feature type="compositionally biased region" description="Polar residues" evidence="1">
    <location>
        <begin position="274"/>
        <end position="283"/>
    </location>
</feature>
<feature type="compositionally biased region" description="Acidic residues" evidence="1">
    <location>
        <begin position="364"/>
        <end position="381"/>
    </location>
</feature>
<feature type="region of interest" description="Disordered" evidence="1">
    <location>
        <begin position="273"/>
        <end position="292"/>
    </location>
</feature>
<organism evidence="2">
    <name type="scientific">Entomoneis paludosa</name>
    <dbReference type="NCBI Taxonomy" id="265537"/>
    <lineage>
        <taxon>Eukaryota</taxon>
        <taxon>Sar</taxon>
        <taxon>Stramenopiles</taxon>
        <taxon>Ochrophyta</taxon>
        <taxon>Bacillariophyta</taxon>
        <taxon>Bacillariophyceae</taxon>
        <taxon>Bacillariophycidae</taxon>
        <taxon>Entomoneidaceae</taxon>
        <taxon>Entomoneis</taxon>
    </lineage>
</organism>
<accession>A0A7S2VAW2</accession>
<reference evidence="2" key="1">
    <citation type="submission" date="2021-01" db="EMBL/GenBank/DDBJ databases">
        <authorList>
            <person name="Corre E."/>
            <person name="Pelletier E."/>
            <person name="Niang G."/>
            <person name="Scheremetjew M."/>
            <person name="Finn R."/>
            <person name="Kale V."/>
            <person name="Holt S."/>
            <person name="Cochrane G."/>
            <person name="Meng A."/>
            <person name="Brown T."/>
            <person name="Cohen L."/>
        </authorList>
    </citation>
    <scope>NUCLEOTIDE SEQUENCE</scope>
    <source>
        <strain evidence="2">CCMP125</strain>
    </source>
</reference>
<gene>
    <name evidence="2" type="ORF">APAL1065_LOCUS3514</name>
</gene>
<feature type="region of interest" description="Disordered" evidence="1">
    <location>
        <begin position="95"/>
        <end position="150"/>
    </location>
</feature>
<dbReference type="SUPFAM" id="SSF140383">
    <property type="entry name" value="BSD domain-like"/>
    <property type="match status" value="1"/>
</dbReference>
<evidence type="ECO:0008006" key="3">
    <source>
        <dbReference type="Google" id="ProtNLM"/>
    </source>
</evidence>
<feature type="region of interest" description="Disordered" evidence="1">
    <location>
        <begin position="298"/>
        <end position="381"/>
    </location>
</feature>
<evidence type="ECO:0000256" key="1">
    <source>
        <dbReference type="SAM" id="MobiDB-lite"/>
    </source>
</evidence>
<dbReference type="AlphaFoldDB" id="A0A7S2VAW2"/>
<feature type="compositionally biased region" description="Polar residues" evidence="1">
    <location>
        <begin position="315"/>
        <end position="343"/>
    </location>
</feature>
<dbReference type="InterPro" id="IPR035925">
    <property type="entry name" value="BSD_dom_sf"/>
</dbReference>
<name>A0A7S2VAW2_9STRA</name>
<sequence>MSWFSSLAESAAKVTENAVKAANIDPEVFQKLTLNSPELAAERQKIDEEERRKEAVRDKLAGLLPWETRDPDRDILVPECKEVILKMSSEEETFLGPWQMPEKNVTLEEKPSSDSNEGIDVGSGEGEDSMGTSPPPAAQETPKPSTESLEKLSKLEPLPNLLGDFDLDSHVGLIQRLLEVDGNLVQMQSSLSGGGARESVFWKNYFFHCAYSRYEAGLSVDEVWSEEAVMKFDEEKRQLEEEKRANKKTATAKIQAAAASLLGGVSSVVRQGETPENSAQVDQGNVAAAAESHEHTITFGEDASENENLSAGADPSNSSETPHQPTSQSEEVATVDTTQNEETLVQEDQGRNESPSSYEMVAETPDEVPDDDDFGDMDHDDPELDALEAEIAEALGD</sequence>
<dbReference type="Gene3D" id="1.10.3970.10">
    <property type="entry name" value="BSD domain"/>
    <property type="match status" value="1"/>
</dbReference>
<proteinExistence type="predicted"/>